<evidence type="ECO:0000313" key="2">
    <source>
        <dbReference type="Proteomes" id="UP001215598"/>
    </source>
</evidence>
<gene>
    <name evidence="1" type="ORF">B0H16DRAFT_1689592</name>
</gene>
<dbReference type="EMBL" id="JARKIB010000044">
    <property type="protein sequence ID" value="KAJ7757582.1"/>
    <property type="molecule type" value="Genomic_DNA"/>
</dbReference>
<sequence length="451" mass="50723">MLSTSADPRARPAELDASIVELRLHLKALDVQASIQRPLDGIVYPVLTLPPEIMSNIFLHCLHLPNLDDQRRTGPTPIHAPLLLLQVCRAWREIALSTPHLWVFLHVDLDRLTERLPYPEIETFVADWFGRAGSCPLTLSLCCELRRTFANGIRGILHPLAQRLQSLYLGVSWHQFKDLADIGPFPILETLALPATTSQGQSRVPLKLFSTAPRLHQIFFTRFATPSMFVLPREVSQISCDDLIAQECLDLLKALPFLQILTACIFDDNFDPDSPGFLRLLRLPTLQNLHLDSDIIYDNGDDYLPAFLASNSLQSFRADHAIESLSVVWFAAAMPGLVDLELYLPGHQFLREFFGMLDRNRDRAFLPHLRTLVFRGSFFELDALVLGALSSRCTAGDDNFARLDSFQQIWPPASAHLAVPFPRNNALFNACQELVERGMAVHVGHEGQNLV</sequence>
<organism evidence="1 2">
    <name type="scientific">Mycena metata</name>
    <dbReference type="NCBI Taxonomy" id="1033252"/>
    <lineage>
        <taxon>Eukaryota</taxon>
        <taxon>Fungi</taxon>
        <taxon>Dikarya</taxon>
        <taxon>Basidiomycota</taxon>
        <taxon>Agaricomycotina</taxon>
        <taxon>Agaricomycetes</taxon>
        <taxon>Agaricomycetidae</taxon>
        <taxon>Agaricales</taxon>
        <taxon>Marasmiineae</taxon>
        <taxon>Mycenaceae</taxon>
        <taxon>Mycena</taxon>
    </lineage>
</organism>
<proteinExistence type="predicted"/>
<dbReference type="Proteomes" id="UP001215598">
    <property type="component" value="Unassembled WGS sequence"/>
</dbReference>
<protein>
    <recommendedName>
        <fullName evidence="3">F-box domain-containing protein</fullName>
    </recommendedName>
</protein>
<dbReference type="Gene3D" id="1.20.1280.50">
    <property type="match status" value="1"/>
</dbReference>
<evidence type="ECO:0000313" key="1">
    <source>
        <dbReference type="EMBL" id="KAJ7757582.1"/>
    </source>
</evidence>
<comment type="caution">
    <text evidence="1">The sequence shown here is derived from an EMBL/GenBank/DDBJ whole genome shotgun (WGS) entry which is preliminary data.</text>
</comment>
<keyword evidence="2" id="KW-1185">Reference proteome</keyword>
<name>A0AAD7J5G8_9AGAR</name>
<reference evidence="1" key="1">
    <citation type="submission" date="2023-03" db="EMBL/GenBank/DDBJ databases">
        <title>Massive genome expansion in bonnet fungi (Mycena s.s.) driven by repeated elements and novel gene families across ecological guilds.</title>
        <authorList>
            <consortium name="Lawrence Berkeley National Laboratory"/>
            <person name="Harder C.B."/>
            <person name="Miyauchi S."/>
            <person name="Viragh M."/>
            <person name="Kuo A."/>
            <person name="Thoen E."/>
            <person name="Andreopoulos B."/>
            <person name="Lu D."/>
            <person name="Skrede I."/>
            <person name="Drula E."/>
            <person name="Henrissat B."/>
            <person name="Morin E."/>
            <person name="Kohler A."/>
            <person name="Barry K."/>
            <person name="LaButti K."/>
            <person name="Morin E."/>
            <person name="Salamov A."/>
            <person name="Lipzen A."/>
            <person name="Mereny Z."/>
            <person name="Hegedus B."/>
            <person name="Baldrian P."/>
            <person name="Stursova M."/>
            <person name="Weitz H."/>
            <person name="Taylor A."/>
            <person name="Grigoriev I.V."/>
            <person name="Nagy L.G."/>
            <person name="Martin F."/>
            <person name="Kauserud H."/>
        </authorList>
    </citation>
    <scope>NUCLEOTIDE SEQUENCE</scope>
    <source>
        <strain evidence="1">CBHHK182m</strain>
    </source>
</reference>
<accession>A0AAD7J5G8</accession>
<evidence type="ECO:0008006" key="3">
    <source>
        <dbReference type="Google" id="ProtNLM"/>
    </source>
</evidence>
<dbReference type="AlphaFoldDB" id="A0AAD7J5G8"/>